<evidence type="ECO:0000313" key="3">
    <source>
        <dbReference type="Proteomes" id="UP001165283"/>
    </source>
</evidence>
<dbReference type="Gene3D" id="3.60.21.10">
    <property type="match status" value="1"/>
</dbReference>
<protein>
    <submittedName>
        <fullName evidence="2">Metallophosphoesterase</fullName>
    </submittedName>
</protein>
<reference evidence="2" key="1">
    <citation type="submission" date="2021-04" db="EMBL/GenBank/DDBJ databases">
        <title>Pseudonocardia sp. nov., isolated from sandy soil of mangrove forest.</title>
        <authorList>
            <person name="Zan Z."/>
            <person name="Huang R."/>
            <person name="Liu W."/>
        </authorList>
    </citation>
    <scope>NUCLEOTIDE SEQUENCE</scope>
    <source>
        <strain evidence="2">S2-4</strain>
    </source>
</reference>
<dbReference type="EMBL" id="JAGSOV010000043">
    <property type="protein sequence ID" value="MCO1657525.1"/>
    <property type="molecule type" value="Genomic_DNA"/>
</dbReference>
<name>A0ABT1A3G6_9PSEU</name>
<evidence type="ECO:0000313" key="2">
    <source>
        <dbReference type="EMBL" id="MCO1657525.1"/>
    </source>
</evidence>
<dbReference type="InterPro" id="IPR029052">
    <property type="entry name" value="Metallo-depent_PP-like"/>
</dbReference>
<comment type="caution">
    <text evidence="2">The sequence shown here is derived from an EMBL/GenBank/DDBJ whole genome shotgun (WGS) entry which is preliminary data.</text>
</comment>
<keyword evidence="3" id="KW-1185">Reference proteome</keyword>
<gene>
    <name evidence="2" type="ORF">KDL28_20925</name>
</gene>
<organism evidence="2 3">
    <name type="scientific">Pseudonocardia humida</name>
    <dbReference type="NCBI Taxonomy" id="2800819"/>
    <lineage>
        <taxon>Bacteria</taxon>
        <taxon>Bacillati</taxon>
        <taxon>Actinomycetota</taxon>
        <taxon>Actinomycetes</taxon>
        <taxon>Pseudonocardiales</taxon>
        <taxon>Pseudonocardiaceae</taxon>
        <taxon>Pseudonocardia</taxon>
    </lineage>
</organism>
<accession>A0ABT1A3G6</accession>
<proteinExistence type="predicted"/>
<feature type="domain" description="Calcineurin-like phosphoesterase" evidence="1">
    <location>
        <begin position="23"/>
        <end position="190"/>
    </location>
</feature>
<dbReference type="Pfam" id="PF00149">
    <property type="entry name" value="Metallophos"/>
    <property type="match status" value="1"/>
</dbReference>
<dbReference type="Proteomes" id="UP001165283">
    <property type="component" value="Unassembled WGS sequence"/>
</dbReference>
<dbReference type="SUPFAM" id="SSF56300">
    <property type="entry name" value="Metallo-dependent phosphatases"/>
    <property type="match status" value="1"/>
</dbReference>
<dbReference type="RefSeq" id="WP_252441174.1">
    <property type="nucleotide sequence ID" value="NZ_JAGSOV010000043.1"/>
</dbReference>
<dbReference type="InterPro" id="IPR004843">
    <property type="entry name" value="Calcineurin-like_PHP"/>
</dbReference>
<sequence length="215" mass="23361">MVRALAVSDEVVDGPRRVAGLRGDVDLIIAAGDLPFDYLAELTDQLDRPGVLVPGNHDPDISGYAQRGGLWLRAGHPVEWPGPPGFADADGRVVDVAGVRVAGLGGSVRYRPGPNQWTQAEQARRARKLVRAARRMTRRDGRGVDVLLTHAPPRRCGDREDGPHHGFDCLHDVVTALRPRLLVHGHIHPYGEPVPDRVLGGTRVVNVVGRKVLEL</sequence>
<evidence type="ECO:0000259" key="1">
    <source>
        <dbReference type="Pfam" id="PF00149"/>
    </source>
</evidence>